<name>A0A1S7NKY6_AGRTU</name>
<gene>
    <name evidence="1" type="ORF">AGR4C_Cc100049</name>
</gene>
<dbReference type="EMBL" id="FBWC01000002">
    <property type="protein sequence ID" value="CUX08595.1"/>
    <property type="molecule type" value="Genomic_DNA"/>
</dbReference>
<evidence type="ECO:0000313" key="2">
    <source>
        <dbReference type="Proteomes" id="UP000191897"/>
    </source>
</evidence>
<sequence length="217" mass="25386">MMIDDYKPSADAFLRDVADHKMTGHIINGLYRHITFSRAGSSTYKFHLTTWPGHLCISGDMGCFVFSRLTDMFEFFRDKWINPGYWAEKIQATAKHSGHRKFDFERLKKAVADDFEQWEFENDEQKSAAWKEIDDEWGGLFYDADGSDQQFAVRAVMDWKCPITGQEFHDFWEHDLEDYTYHFIWCCRAILWGIEQFDAGRAAIAVANDNTEMKEAA</sequence>
<reference evidence="1 2" key="1">
    <citation type="submission" date="2016-01" db="EMBL/GenBank/DDBJ databases">
        <authorList>
            <person name="Oliw E.H."/>
        </authorList>
    </citation>
    <scope>NUCLEOTIDE SEQUENCE [LARGE SCALE GENOMIC DNA]</scope>
    <source>
        <strain evidence="1 2">Kerr 14</strain>
    </source>
</reference>
<accession>A0A1S7NKY6</accession>
<protein>
    <submittedName>
        <fullName evidence="1">Uncharacterized protein</fullName>
    </submittedName>
</protein>
<organism evidence="1 2">
    <name type="scientific">Agrobacterium tumefaciens str. Kerr 14</name>
    <dbReference type="NCBI Taxonomy" id="1183424"/>
    <lineage>
        <taxon>Bacteria</taxon>
        <taxon>Pseudomonadati</taxon>
        <taxon>Pseudomonadota</taxon>
        <taxon>Alphaproteobacteria</taxon>
        <taxon>Hyphomicrobiales</taxon>
        <taxon>Rhizobiaceae</taxon>
        <taxon>Rhizobium/Agrobacterium group</taxon>
        <taxon>Agrobacterium</taxon>
        <taxon>Agrobacterium tumefaciens complex</taxon>
    </lineage>
</organism>
<evidence type="ECO:0000313" key="1">
    <source>
        <dbReference type="EMBL" id="CUX08595.1"/>
    </source>
</evidence>
<proteinExistence type="predicted"/>
<dbReference type="Proteomes" id="UP000191897">
    <property type="component" value="Unassembled WGS sequence"/>
</dbReference>
<dbReference type="AlphaFoldDB" id="A0A1S7NKY6"/>